<evidence type="ECO:0000313" key="2">
    <source>
        <dbReference type="EMBL" id="ADE57759.1"/>
    </source>
</evidence>
<proteinExistence type="predicted"/>
<dbReference type="InterPro" id="IPR011604">
    <property type="entry name" value="PDDEXK-like_dom_sf"/>
</dbReference>
<dbReference type="SUPFAM" id="SSF52540">
    <property type="entry name" value="P-loop containing nucleoside triphosphate hydrolases"/>
    <property type="match status" value="1"/>
</dbReference>
<sequence length="977" mass="109383">MVSLPRIVLYQRISELERELYTDAQRELCTFFVPTSRDRKILQDFLLPKSTAGDSSPIIWRWEDLTRHLEILLAASCEGLRFRRQIDPPDHWLIVRYILHGFLDGHPEKEQLPPGIRQPGFISTLGDQFRELLREAISPEILGRSLGCGACQKNNCTKTAAPEGILCRLFHLYVEYLETWHLMDSAQVPLIALELLQKGEPSLLQWIRSRRFIFVGFLSFSSSQMALLSYMSSIGVSITLYSPNTGIDDFYTTVDQFPSALVEGTRSSGPFKALRIVAGSPRMEMETLARELVLWKNKKGYLSGQEILPAETPWQNIGMVFDAPLLPLAEEVLQRYRIPYSINEGLTVGQTALWDIARRIWNAGEHGWPLGETWDILREPCLAGREIATSPPADIFTLNEKGWIGFLEHAAPERGLDSFKKMCLFVKTIKKGGTPVEILSALYSLAAENPSWGKELSLWAMDHPEFDESIRRLQAALRETEHKVESLGELQDRIGPAGQVRFSGSEAVSFLHHWTSMATIWLPPAIKGALSLFIGTPPVLEKNSLWIMPNITASIWPGKMSESSLLPDRHKLALHDLTGTERGHLPLLKEKRDQREALFRRLVACGEDLLILSSPSTDALGKPLPPSPFLGKGVSENWISFPDDMAPLERSLSHLLPQNEETMVQHVEIGEDASPYGGILRELPTFRGDAPEPLKGHLSALDDYESCPFRFVNLNVLKIEEPAEPGLDVRKCGSTLHLLWERVWQAYEQTSRPLSLLARQYWEETLEESYPELLRVPQLARHKELLLQQVTGLADLQQSMENNGLAGLRLKQFRELDLPILIVDGVSFTGKADRIEYLHDGRILIFDYKLGKSNGRNKSLQLAAYALALLEGKGKKTHLPVTGVSGGLYLCHGDTSVAGAIEGKDLQNITGGKNGRSNNALETLFLEAQGALERMAASLKTGVFPPSYGSETCRHCSLNLMCRKSELGGQGENDENE</sequence>
<dbReference type="Proteomes" id="UP000002366">
    <property type="component" value="Chromosome"/>
</dbReference>
<reference evidence="2 3" key="1">
    <citation type="journal article" date="2010" name="Stand. Genomic Sci.">
        <title>Complete genome sequence of Aminobacterium colombiense type strain (ALA-1).</title>
        <authorList>
            <person name="Chertkov O."/>
            <person name="Sikorski J."/>
            <person name="Brambilla E."/>
            <person name="Lapidus A."/>
            <person name="Copeland A."/>
            <person name="Glavina Del Rio T."/>
            <person name="Nolan M."/>
            <person name="Lucas S."/>
            <person name="Tice H."/>
            <person name="Cheng J.F."/>
            <person name="Han C."/>
            <person name="Detter J.C."/>
            <person name="Bruce D."/>
            <person name="Tapia R."/>
            <person name="Goodwin L."/>
            <person name="Pitluck S."/>
            <person name="Liolios K."/>
            <person name="Ivanova N."/>
            <person name="Mavromatis K."/>
            <person name="Ovchinnikova G."/>
            <person name="Pati A."/>
            <person name="Chen A."/>
            <person name="Palaniappan K."/>
            <person name="Land M."/>
            <person name="Hauser L."/>
            <person name="Chang Y.J."/>
            <person name="Jeffries C.D."/>
            <person name="Spring S."/>
            <person name="Rohde M."/>
            <person name="Goker M."/>
            <person name="Bristow J."/>
            <person name="Eisen J.A."/>
            <person name="Markowitz V."/>
            <person name="Hugenholtz P."/>
            <person name="Kyrpides N.C."/>
            <person name="Klenk H.P."/>
        </authorList>
    </citation>
    <scope>NUCLEOTIDE SEQUENCE [LARGE SCALE GENOMIC DNA]</scope>
    <source>
        <strain evidence="3">DSM 12261 / ALA-1</strain>
    </source>
</reference>
<organism evidence="2 3">
    <name type="scientific">Aminobacterium colombiense (strain DSM 12261 / ALA-1)</name>
    <dbReference type="NCBI Taxonomy" id="572547"/>
    <lineage>
        <taxon>Bacteria</taxon>
        <taxon>Thermotogati</taxon>
        <taxon>Synergistota</taxon>
        <taxon>Synergistia</taxon>
        <taxon>Synergistales</taxon>
        <taxon>Aminobacteriaceae</taxon>
        <taxon>Aminobacterium</taxon>
    </lineage>
</organism>
<dbReference type="OrthoDB" id="396at2"/>
<protein>
    <recommendedName>
        <fullName evidence="1">PD-(D/E)XK endonuclease-like domain-containing protein</fullName>
    </recommendedName>
</protein>
<gene>
    <name evidence="2" type="ordered locus">Amico_1643</name>
</gene>
<dbReference type="EMBL" id="CP001997">
    <property type="protein sequence ID" value="ADE57759.1"/>
    <property type="molecule type" value="Genomic_DNA"/>
</dbReference>
<evidence type="ECO:0000313" key="3">
    <source>
        <dbReference type="Proteomes" id="UP000002366"/>
    </source>
</evidence>
<dbReference type="InterPro" id="IPR038726">
    <property type="entry name" value="PDDEXK_AddAB-type"/>
</dbReference>
<name>D5EGS7_AMICL</name>
<keyword evidence="3" id="KW-1185">Reference proteome</keyword>
<dbReference type="RefSeq" id="WP_013049021.1">
    <property type="nucleotide sequence ID" value="NC_014011.1"/>
</dbReference>
<dbReference type="InterPro" id="IPR027417">
    <property type="entry name" value="P-loop_NTPase"/>
</dbReference>
<dbReference type="eggNOG" id="COG3857">
    <property type="taxonomic scope" value="Bacteria"/>
</dbReference>
<dbReference type="STRING" id="572547.Amico_1643"/>
<dbReference type="Gene3D" id="3.90.320.10">
    <property type="match status" value="1"/>
</dbReference>
<accession>D5EGS7</accession>
<feature type="domain" description="PD-(D/E)XK endonuclease-like" evidence="1">
    <location>
        <begin position="699"/>
        <end position="963"/>
    </location>
</feature>
<evidence type="ECO:0000259" key="1">
    <source>
        <dbReference type="Pfam" id="PF12705"/>
    </source>
</evidence>
<dbReference type="Pfam" id="PF12705">
    <property type="entry name" value="PDDEXK_1"/>
    <property type="match status" value="1"/>
</dbReference>
<dbReference type="AlphaFoldDB" id="D5EGS7"/>
<dbReference type="KEGG" id="aco:Amico_1643"/>
<dbReference type="HOGENOM" id="CLU_013719_0_0_0"/>